<gene>
    <name evidence="2" type="ORF">JD18_215</name>
</gene>
<keyword evidence="1" id="KW-1133">Transmembrane helix</keyword>
<keyword evidence="3" id="KW-1185">Reference proteome</keyword>
<protein>
    <recommendedName>
        <fullName evidence="4">Spanin Rz</fullName>
    </recommendedName>
</protein>
<feature type="transmembrane region" description="Helical" evidence="1">
    <location>
        <begin position="6"/>
        <end position="24"/>
    </location>
</feature>
<evidence type="ECO:0008006" key="4">
    <source>
        <dbReference type="Google" id="ProtNLM"/>
    </source>
</evidence>
<evidence type="ECO:0000313" key="3">
    <source>
        <dbReference type="Proteomes" id="UP000204179"/>
    </source>
</evidence>
<name>A0A0K1Y5M9_9CAUD</name>
<dbReference type="GeneID" id="26518630"/>
<dbReference type="RefSeq" id="YP_009190796.1">
    <property type="nucleotide sequence ID" value="NC_028686.1"/>
</dbReference>
<proteinExistence type="predicted"/>
<keyword evidence="1" id="KW-0472">Membrane</keyword>
<evidence type="ECO:0000313" key="2">
    <source>
        <dbReference type="EMBL" id="AKY02086.1"/>
    </source>
</evidence>
<sequence>MLKINTTWLMIGVLALSAGGLKYLSWRVENLKADLKVVQDESDRQAKEIENIGVSIKNLQTTYKGYQENRAARDTSNAKMNKDSKRGNVVAAKPGLVEKQINASFNKFAEDIQEATR</sequence>
<keyword evidence="1" id="KW-0812">Transmembrane</keyword>
<dbReference type="KEGG" id="vg:26518630"/>
<organism evidence="2 3">
    <name type="scientific">Klebsiella phage JD18</name>
    <dbReference type="NCBI Taxonomy" id="1698360"/>
    <lineage>
        <taxon>Viruses</taxon>
        <taxon>Duplodnaviria</taxon>
        <taxon>Heunggongvirae</taxon>
        <taxon>Uroviricota</taxon>
        <taxon>Caudoviricetes</taxon>
        <taxon>Pantevenvirales</taxon>
        <taxon>Straboviridae</taxon>
        <taxon>Tevenvirinae</taxon>
        <taxon>Jiaodavirus</taxon>
        <taxon>Jiaodavirus jd18</taxon>
    </lineage>
</organism>
<dbReference type="EMBL" id="KT239446">
    <property type="protein sequence ID" value="AKY02086.1"/>
    <property type="molecule type" value="Genomic_DNA"/>
</dbReference>
<reference evidence="2 3" key="1">
    <citation type="submission" date="2015-07" db="EMBL/GenBank/DDBJ databases">
        <title>Isolation and characterization of JD18-a novel lytic bacteriophage for Klebsiella pneumoniae.</title>
        <authorList>
            <person name="Fan J."/>
            <person name="Zhang X."/>
            <person name="Guo X."/>
            <person name="He P."/>
            <person name="Zhang Y."/>
        </authorList>
    </citation>
    <scope>NUCLEOTIDE SEQUENCE [LARGE SCALE GENOMIC DNA]</scope>
</reference>
<accession>A0A0K1Y5M9</accession>
<dbReference type="Proteomes" id="UP000204179">
    <property type="component" value="Segment"/>
</dbReference>
<evidence type="ECO:0000256" key="1">
    <source>
        <dbReference type="SAM" id="Phobius"/>
    </source>
</evidence>